<dbReference type="SUPFAM" id="SSF111369">
    <property type="entry name" value="HlyD-like secretion proteins"/>
    <property type="match status" value="1"/>
</dbReference>
<feature type="transmembrane region" description="Helical" evidence="2">
    <location>
        <begin position="342"/>
        <end position="363"/>
    </location>
</feature>
<dbReference type="OrthoDB" id="248877at2"/>
<dbReference type="AlphaFoldDB" id="A0A5C6A435"/>
<keyword evidence="4" id="KW-1185">Reference proteome</keyword>
<dbReference type="EMBL" id="SJPN01000009">
    <property type="protein sequence ID" value="TWT93183.1"/>
    <property type="molecule type" value="Genomic_DNA"/>
</dbReference>
<protein>
    <submittedName>
        <fullName evidence="3">HlyD family secretion protein</fullName>
    </submittedName>
</protein>
<keyword evidence="2" id="KW-0812">Transmembrane</keyword>
<organism evidence="3 4">
    <name type="scientific">Stieleria varia</name>
    <dbReference type="NCBI Taxonomy" id="2528005"/>
    <lineage>
        <taxon>Bacteria</taxon>
        <taxon>Pseudomonadati</taxon>
        <taxon>Planctomycetota</taxon>
        <taxon>Planctomycetia</taxon>
        <taxon>Pirellulales</taxon>
        <taxon>Pirellulaceae</taxon>
        <taxon>Stieleria</taxon>
    </lineage>
</organism>
<evidence type="ECO:0000313" key="3">
    <source>
        <dbReference type="EMBL" id="TWT93183.1"/>
    </source>
</evidence>
<keyword evidence="2" id="KW-1133">Transmembrane helix</keyword>
<keyword evidence="1" id="KW-0813">Transport</keyword>
<proteinExistence type="predicted"/>
<comment type="caution">
    <text evidence="3">The sequence shown here is derived from an EMBL/GenBank/DDBJ whole genome shotgun (WGS) entry which is preliminary data.</text>
</comment>
<dbReference type="PANTHER" id="PTHR30097:SF4">
    <property type="entry name" value="SLR6042 PROTEIN"/>
    <property type="match status" value="1"/>
</dbReference>
<name>A0A5C6A435_9BACT</name>
<dbReference type="Gene3D" id="2.40.30.170">
    <property type="match status" value="1"/>
</dbReference>
<evidence type="ECO:0000256" key="1">
    <source>
        <dbReference type="ARBA" id="ARBA00022448"/>
    </source>
</evidence>
<dbReference type="GO" id="GO:0030313">
    <property type="term" value="C:cell envelope"/>
    <property type="evidence" value="ECO:0007669"/>
    <property type="project" value="TreeGrafter"/>
</dbReference>
<dbReference type="PANTHER" id="PTHR30097">
    <property type="entry name" value="CATION EFFLUX SYSTEM PROTEIN CUSB"/>
    <property type="match status" value="1"/>
</dbReference>
<dbReference type="Proteomes" id="UP000320176">
    <property type="component" value="Unassembled WGS sequence"/>
</dbReference>
<reference evidence="3 4" key="1">
    <citation type="submission" date="2019-02" db="EMBL/GenBank/DDBJ databases">
        <title>Deep-cultivation of Planctomycetes and their phenomic and genomic characterization uncovers novel biology.</title>
        <authorList>
            <person name="Wiegand S."/>
            <person name="Jogler M."/>
            <person name="Boedeker C."/>
            <person name="Pinto D."/>
            <person name="Vollmers J."/>
            <person name="Rivas-Marin E."/>
            <person name="Kohn T."/>
            <person name="Peeters S.H."/>
            <person name="Heuer A."/>
            <person name="Rast P."/>
            <person name="Oberbeckmann S."/>
            <person name="Bunk B."/>
            <person name="Jeske O."/>
            <person name="Meyerdierks A."/>
            <person name="Storesund J.E."/>
            <person name="Kallscheuer N."/>
            <person name="Luecker S."/>
            <person name="Lage O.M."/>
            <person name="Pohl T."/>
            <person name="Merkel B.J."/>
            <person name="Hornburger P."/>
            <person name="Mueller R.-W."/>
            <person name="Bruemmer F."/>
            <person name="Labrenz M."/>
            <person name="Spormann A.M."/>
            <person name="Op Den Camp H."/>
            <person name="Overmann J."/>
            <person name="Amann R."/>
            <person name="Jetten M.S.M."/>
            <person name="Mascher T."/>
            <person name="Medema M.H."/>
            <person name="Devos D.P."/>
            <person name="Kaster A.-K."/>
            <person name="Ovreas L."/>
            <person name="Rohde M."/>
            <person name="Galperin M.Y."/>
            <person name="Jogler C."/>
        </authorList>
    </citation>
    <scope>NUCLEOTIDE SEQUENCE [LARGE SCALE GENOMIC DNA]</scope>
    <source>
        <strain evidence="3 4">Pla52n</strain>
    </source>
</reference>
<evidence type="ECO:0000256" key="2">
    <source>
        <dbReference type="SAM" id="Phobius"/>
    </source>
</evidence>
<keyword evidence="2" id="KW-0472">Membrane</keyword>
<evidence type="ECO:0000313" key="4">
    <source>
        <dbReference type="Proteomes" id="UP000320176"/>
    </source>
</evidence>
<dbReference type="InterPro" id="IPR051909">
    <property type="entry name" value="MFP_Cation_Efflux"/>
</dbReference>
<sequence>MNPSHPPSMTADSIWAQSPAMVERLELAGQSWDQSAESIESFCLDALRSLTQVVLADAGRILQTVPGATTTEVNRTLASLSPQDHVSVVPADNEIRIERPLFAAQRLVLELSPSGHLDPETRQAARHACEAVCGVVVDMLNRIQMASSEVQLSQQSAALQLIDQLGGEPDALIRLARICQWLQSQSGDDRVSVLESSGDRFRMLTASVQPSPDRHARVVAAIESLVRHLHRRSSAGLAMRLRTSDANDEIERHYFAVTGSISTGLIPIHAKPSSAQGVGALIGVVVCERFSEPESDSPQIVSQTLPQSTMALMESLVKDALMMRSLGVVNRLYLNASKRRRWLMGAAVASVLAFLLWPVMLVVEANGYMEAVKHQTIYAPADAAVSEVLVVDGQSVALGETLVRLHSDEIDQHRTALQGELAAVTAKLQVATSRRLDSADRRERDVDLAASDEKVLLVEQAALKEQLAVLQRRQDSLTLQSPIAGIVQHWQLEQSLDSRPVVHGQPLFKIADVESGWTVQMEISDAEIGFVQSDDQMKRPCTFRVRANPDIQFHGTVDRIASTTQLDDQGLSVVSAESVIVIDDQNLLGTNISSGTTVVASIDCGRRTRVFVLFRHLIGWGRIHGWW</sequence>
<accession>A0A5C6A435</accession>
<dbReference type="GO" id="GO:0015679">
    <property type="term" value="P:plasma membrane copper ion transport"/>
    <property type="evidence" value="ECO:0007669"/>
    <property type="project" value="TreeGrafter"/>
</dbReference>
<gene>
    <name evidence="3" type="ORF">Pla52n_58400</name>
</gene>
<dbReference type="GO" id="GO:0060003">
    <property type="term" value="P:copper ion export"/>
    <property type="evidence" value="ECO:0007669"/>
    <property type="project" value="TreeGrafter"/>
</dbReference>